<evidence type="ECO:0000259" key="2">
    <source>
        <dbReference type="PROSITE" id="PS51462"/>
    </source>
</evidence>
<dbReference type="AlphaFoldDB" id="A0A1F4ZG67"/>
<dbReference type="InterPro" id="IPR000086">
    <property type="entry name" value="NUDIX_hydrolase_dom"/>
</dbReference>
<dbReference type="InterPro" id="IPR015797">
    <property type="entry name" value="NUDIX_hydrolase-like_dom_sf"/>
</dbReference>
<dbReference type="PANTHER" id="PTHR21340:SF0">
    <property type="entry name" value="BIS(5'-NUCLEOSYL)-TETRAPHOSPHATASE [ASYMMETRICAL]"/>
    <property type="match status" value="1"/>
</dbReference>
<protein>
    <recommendedName>
        <fullName evidence="2">Nudix hydrolase domain-containing protein</fullName>
    </recommendedName>
</protein>
<keyword evidence="1" id="KW-0378">Hydrolase</keyword>
<proteinExistence type="predicted"/>
<dbReference type="GO" id="GO:0004081">
    <property type="term" value="F:bis(5'-nucleosyl)-tetraphosphatase (asymmetrical) activity"/>
    <property type="evidence" value="ECO:0007669"/>
    <property type="project" value="TreeGrafter"/>
</dbReference>
<name>A0A1F4ZG67_9BACT</name>
<dbReference type="GO" id="GO:0006167">
    <property type="term" value="P:AMP biosynthetic process"/>
    <property type="evidence" value="ECO:0007669"/>
    <property type="project" value="TreeGrafter"/>
</dbReference>
<dbReference type="InterPro" id="IPR051325">
    <property type="entry name" value="Nudix_hydrolase_domain"/>
</dbReference>
<dbReference type="SUPFAM" id="SSF55811">
    <property type="entry name" value="Nudix"/>
    <property type="match status" value="1"/>
</dbReference>
<reference evidence="3 4" key="1">
    <citation type="journal article" date="2016" name="Nat. Commun.">
        <title>Thousands of microbial genomes shed light on interconnected biogeochemical processes in an aquifer system.</title>
        <authorList>
            <person name="Anantharaman K."/>
            <person name="Brown C.T."/>
            <person name="Hug L.A."/>
            <person name="Sharon I."/>
            <person name="Castelle C.J."/>
            <person name="Probst A.J."/>
            <person name="Thomas B.C."/>
            <person name="Singh A."/>
            <person name="Wilkins M.J."/>
            <person name="Karaoz U."/>
            <person name="Brodie E.L."/>
            <person name="Williams K.H."/>
            <person name="Hubbard S.S."/>
            <person name="Banfield J.F."/>
        </authorList>
    </citation>
    <scope>NUCLEOTIDE SEQUENCE [LARGE SCALE GENOMIC DNA]</scope>
</reference>
<evidence type="ECO:0000313" key="3">
    <source>
        <dbReference type="EMBL" id="OGD04444.1"/>
    </source>
</evidence>
<dbReference type="PROSITE" id="PS51462">
    <property type="entry name" value="NUDIX"/>
    <property type="match status" value="1"/>
</dbReference>
<dbReference type="PANTHER" id="PTHR21340">
    <property type="entry name" value="DIADENOSINE 5,5-P1,P4-TETRAPHOSPHATE PYROPHOSPHOHYDROLASE MUTT"/>
    <property type="match status" value="1"/>
</dbReference>
<dbReference type="Pfam" id="PF00293">
    <property type="entry name" value="NUDIX"/>
    <property type="match status" value="1"/>
</dbReference>
<sequence length="146" mass="15730">MPGVGIKKEGGVAVSAGVVAFKESGGRVKVLVVRGIAGEHPDLGFYGLPKGLVHEGEADEEAAARDTREETGFRTRVGEYVGSTRYENEFGPKEARYFLAEFAGGKRGKPDGEFVWTGWVPVATALRGLTYKSDREILQKALDKLG</sequence>
<dbReference type="Gene3D" id="3.90.79.10">
    <property type="entry name" value="Nucleoside Triphosphate Pyrophosphohydrolase"/>
    <property type="match status" value="1"/>
</dbReference>
<accession>A0A1F4ZG67</accession>
<dbReference type="GO" id="GO:0006754">
    <property type="term" value="P:ATP biosynthetic process"/>
    <property type="evidence" value="ECO:0007669"/>
    <property type="project" value="TreeGrafter"/>
</dbReference>
<dbReference type="Proteomes" id="UP000177080">
    <property type="component" value="Unassembled WGS sequence"/>
</dbReference>
<organism evidence="3 4">
    <name type="scientific">Candidatus Amesbacteria bacterium RIFCSPLOWO2_01_FULL_48_25</name>
    <dbReference type="NCBI Taxonomy" id="1797259"/>
    <lineage>
        <taxon>Bacteria</taxon>
        <taxon>Candidatus Amesiibacteriota</taxon>
    </lineage>
</organism>
<feature type="domain" description="Nudix hydrolase" evidence="2">
    <location>
        <begin position="11"/>
        <end position="143"/>
    </location>
</feature>
<evidence type="ECO:0000256" key="1">
    <source>
        <dbReference type="ARBA" id="ARBA00022801"/>
    </source>
</evidence>
<dbReference type="EMBL" id="MEXN01000001">
    <property type="protein sequence ID" value="OGD04444.1"/>
    <property type="molecule type" value="Genomic_DNA"/>
</dbReference>
<gene>
    <name evidence="3" type="ORF">A2989_05455</name>
</gene>
<comment type="caution">
    <text evidence="3">The sequence shown here is derived from an EMBL/GenBank/DDBJ whole genome shotgun (WGS) entry which is preliminary data.</text>
</comment>
<dbReference type="STRING" id="1797259.A2989_05455"/>
<evidence type="ECO:0000313" key="4">
    <source>
        <dbReference type="Proteomes" id="UP000177080"/>
    </source>
</evidence>